<dbReference type="CDD" id="cd06225">
    <property type="entry name" value="HAMP"/>
    <property type="match status" value="1"/>
</dbReference>
<dbReference type="EMBL" id="JAUSUD010000019">
    <property type="protein sequence ID" value="MDQ0232257.1"/>
    <property type="molecule type" value="Genomic_DNA"/>
</dbReference>
<dbReference type="Proteomes" id="UP001234495">
    <property type="component" value="Unassembled WGS sequence"/>
</dbReference>
<dbReference type="SMART" id="SM00304">
    <property type="entry name" value="HAMP"/>
    <property type="match status" value="1"/>
</dbReference>
<keyword evidence="7" id="KW-0812">Transmembrane</keyword>
<dbReference type="SMART" id="SM00283">
    <property type="entry name" value="MA"/>
    <property type="match status" value="1"/>
</dbReference>
<dbReference type="PROSITE" id="PS50111">
    <property type="entry name" value="CHEMOTAXIS_TRANSDUC_2"/>
    <property type="match status" value="1"/>
</dbReference>
<reference evidence="10 11" key="1">
    <citation type="submission" date="2023-07" db="EMBL/GenBank/DDBJ databases">
        <title>Genomic Encyclopedia of Type Strains, Phase IV (KMG-IV): sequencing the most valuable type-strain genomes for metagenomic binning, comparative biology and taxonomic classification.</title>
        <authorList>
            <person name="Goeker M."/>
        </authorList>
    </citation>
    <scope>NUCLEOTIDE SEQUENCE [LARGE SCALE GENOMIC DNA]</scope>
    <source>
        <strain evidence="10 11">DSM 29005</strain>
    </source>
</reference>
<dbReference type="PANTHER" id="PTHR32089:SF112">
    <property type="entry name" value="LYSOZYME-LIKE PROTEIN-RELATED"/>
    <property type="match status" value="1"/>
</dbReference>
<proteinExistence type="inferred from homology"/>
<dbReference type="InterPro" id="IPR003660">
    <property type="entry name" value="HAMP_dom"/>
</dbReference>
<feature type="transmembrane region" description="Helical" evidence="7">
    <location>
        <begin position="200"/>
        <end position="221"/>
    </location>
</feature>
<evidence type="ECO:0000256" key="3">
    <source>
        <dbReference type="ARBA" id="ARBA00023136"/>
    </source>
</evidence>
<feature type="transmembrane region" description="Helical" evidence="7">
    <location>
        <begin position="21"/>
        <end position="40"/>
    </location>
</feature>
<dbReference type="SUPFAM" id="SSF58104">
    <property type="entry name" value="Methyl-accepting chemotaxis protein (MCP) signaling domain"/>
    <property type="match status" value="1"/>
</dbReference>
<dbReference type="PROSITE" id="PS50885">
    <property type="entry name" value="HAMP"/>
    <property type="match status" value="1"/>
</dbReference>
<dbReference type="PROSITE" id="PS51257">
    <property type="entry name" value="PROKAR_LIPOPROTEIN"/>
    <property type="match status" value="1"/>
</dbReference>
<accession>A0ABT9ZJ01</accession>
<comment type="similarity">
    <text evidence="5">Belongs to the methyl-accepting chemotaxis (MCP) protein family.</text>
</comment>
<sequence length="581" mass="65085">MIKKYHIMRNTLTKMTIGRKFSLIFIISMILFGCVFTYSISDMKKLFNSMQTISQKGDDSIAVTQLASSFRQKYIIITDYITNPNKDSLRSYEQESETFLNSVNKIENHMTSEDAKTYFQAAIMINEKLDELFKNTIQPKVDDIKSKGHVIEIYDQIKFFNDAALIRDNNLNNLSQLKEVIDTERESFIKETHQTMNSNITVMIIIILIVFLISFILLNVFNRKMSKSLREVVLLCKQLSSGNLNAKRMNYKGKDEIGEISVAMNNLADELQLSIKQIMNASNQVNQLSQILKANSEDSSSAISNMTNNVFEIASGTEKQVSRSMNTKTAVENIAYEFKAMSSRILNSVELTTETNKKAELGKDTVQSVIKQMGSITEKVELLSNVINTLNLKANEIESILTLIKDVSEQTNLLALNAAIEAARAGEHGKGFAVVANEVRKLAEQTNTAAGEIKQIIEFTQKETTEANAMMNDSNHAVRKGNELVENVGVLFKEIYTSILEVTSGSSLLLDSVKVADQKIKILEETSNEIIDTNSNTAKRIDQIAATTEQQNATMQELFASSVELSSMAADLKGSFRKFKI</sequence>
<evidence type="ECO:0000256" key="6">
    <source>
        <dbReference type="PROSITE-ProRule" id="PRU00284"/>
    </source>
</evidence>
<keyword evidence="11" id="KW-1185">Reference proteome</keyword>
<dbReference type="InterPro" id="IPR004089">
    <property type="entry name" value="MCPsignal_dom"/>
</dbReference>
<keyword evidence="4 6" id="KW-0807">Transducer</keyword>
<keyword evidence="2" id="KW-1003">Cell membrane</keyword>
<dbReference type="Pfam" id="PF00015">
    <property type="entry name" value="MCPsignal"/>
    <property type="match status" value="1"/>
</dbReference>
<comment type="caution">
    <text evidence="10">The sequence shown here is derived from an EMBL/GenBank/DDBJ whole genome shotgun (WGS) entry which is preliminary data.</text>
</comment>
<dbReference type="CDD" id="cd11386">
    <property type="entry name" value="MCP_signal"/>
    <property type="match status" value="1"/>
</dbReference>
<evidence type="ECO:0000259" key="8">
    <source>
        <dbReference type="PROSITE" id="PS50111"/>
    </source>
</evidence>
<evidence type="ECO:0000256" key="7">
    <source>
        <dbReference type="SAM" id="Phobius"/>
    </source>
</evidence>
<protein>
    <submittedName>
        <fullName evidence="10">Methyl-accepting chemotaxis protein</fullName>
    </submittedName>
</protein>
<evidence type="ECO:0000256" key="2">
    <source>
        <dbReference type="ARBA" id="ARBA00022475"/>
    </source>
</evidence>
<dbReference type="PANTHER" id="PTHR32089">
    <property type="entry name" value="METHYL-ACCEPTING CHEMOTAXIS PROTEIN MCPB"/>
    <property type="match status" value="1"/>
</dbReference>
<comment type="subcellular location">
    <subcellularLocation>
        <location evidence="1">Cell membrane</location>
    </subcellularLocation>
</comment>
<dbReference type="RefSeq" id="WP_307344264.1">
    <property type="nucleotide sequence ID" value="NZ_JAUSUD010000019.1"/>
</dbReference>
<evidence type="ECO:0000259" key="9">
    <source>
        <dbReference type="PROSITE" id="PS50885"/>
    </source>
</evidence>
<feature type="domain" description="HAMP" evidence="9">
    <location>
        <begin position="223"/>
        <end position="276"/>
    </location>
</feature>
<evidence type="ECO:0000313" key="11">
    <source>
        <dbReference type="Proteomes" id="UP001234495"/>
    </source>
</evidence>
<dbReference type="Pfam" id="PF00672">
    <property type="entry name" value="HAMP"/>
    <property type="match status" value="1"/>
</dbReference>
<keyword evidence="3 7" id="KW-0472">Membrane</keyword>
<keyword evidence="7" id="KW-1133">Transmembrane helix</keyword>
<feature type="domain" description="Methyl-accepting transducer" evidence="8">
    <location>
        <begin position="295"/>
        <end position="566"/>
    </location>
</feature>
<dbReference type="Gene3D" id="1.10.287.950">
    <property type="entry name" value="Methyl-accepting chemotaxis protein"/>
    <property type="match status" value="1"/>
</dbReference>
<name>A0ABT9ZJ01_9BACI</name>
<evidence type="ECO:0000256" key="1">
    <source>
        <dbReference type="ARBA" id="ARBA00004236"/>
    </source>
</evidence>
<evidence type="ECO:0000313" key="10">
    <source>
        <dbReference type="EMBL" id="MDQ0232257.1"/>
    </source>
</evidence>
<evidence type="ECO:0000256" key="4">
    <source>
        <dbReference type="ARBA" id="ARBA00023224"/>
    </source>
</evidence>
<gene>
    <name evidence="10" type="ORF">J2S19_003544</name>
</gene>
<organism evidence="10 11">
    <name type="scientific">Metabacillus malikii</name>
    <dbReference type="NCBI Taxonomy" id="1504265"/>
    <lineage>
        <taxon>Bacteria</taxon>
        <taxon>Bacillati</taxon>
        <taxon>Bacillota</taxon>
        <taxon>Bacilli</taxon>
        <taxon>Bacillales</taxon>
        <taxon>Bacillaceae</taxon>
        <taxon>Metabacillus</taxon>
    </lineage>
</organism>
<dbReference type="Gene3D" id="6.10.340.10">
    <property type="match status" value="1"/>
</dbReference>
<evidence type="ECO:0000256" key="5">
    <source>
        <dbReference type="ARBA" id="ARBA00029447"/>
    </source>
</evidence>